<reference evidence="2 3" key="1">
    <citation type="journal article" date="2012" name="J. Bacteriol.">
        <title>Complete genome sequence of Klebsiella oxytoca KCTC 1686, used in production of 2,3-butanediol.</title>
        <authorList>
            <person name="Shin S.H."/>
            <person name="Kim S."/>
            <person name="Kim J.Y."/>
            <person name="Lee S."/>
            <person name="Um Y."/>
            <person name="Oh M.K."/>
            <person name="Kim Y.R."/>
            <person name="Lee J."/>
            <person name="Yang K.S."/>
        </authorList>
    </citation>
    <scope>NUCLEOTIDE SEQUENCE [LARGE SCALE GENOMIC DNA]</scope>
    <source>
        <strain evidence="3">ATCC 8724 / DSM 4798 / JCM 20051 / NBRC 3318 / NRRL B-199 / KCTC 1686</strain>
    </source>
</reference>
<proteinExistence type="predicted"/>
<dbReference type="KEGG" id="kox:KOX_06165"/>
<feature type="transmembrane region" description="Helical" evidence="1">
    <location>
        <begin position="219"/>
        <end position="238"/>
    </location>
</feature>
<keyword evidence="1" id="KW-0812">Transmembrane</keyword>
<accession>A0A0H3H9K3</accession>
<dbReference type="HOGENOM" id="CLU_1146006_0_0_6"/>
<keyword evidence="1" id="KW-1133">Transmembrane helix</keyword>
<evidence type="ECO:0000256" key="1">
    <source>
        <dbReference type="SAM" id="Phobius"/>
    </source>
</evidence>
<dbReference type="EMBL" id="CP003218">
    <property type="protein sequence ID" value="AEX02965.1"/>
    <property type="molecule type" value="Genomic_DNA"/>
</dbReference>
<feature type="transmembrane region" description="Helical" evidence="1">
    <location>
        <begin position="7"/>
        <end position="26"/>
    </location>
</feature>
<gene>
    <name evidence="2" type="ordered locus">KOX_06165</name>
</gene>
<name>A0A0H3H9K3_KLEM8</name>
<keyword evidence="1" id="KW-0472">Membrane</keyword>
<evidence type="ECO:0000313" key="3">
    <source>
        <dbReference type="Proteomes" id="UP000007843"/>
    </source>
</evidence>
<dbReference type="RefSeq" id="WP_014227275.1">
    <property type="nucleotide sequence ID" value="NC_016612.1"/>
</dbReference>
<dbReference type="AlphaFoldDB" id="A0A0H3H9K3"/>
<sequence length="242" mass="27837">MKINNLSMIVSMITGIITTIITIYSINKPASHLTAYVTDNIFYTPPQYNEIMSLTLDEADYNNIYDRIDSVAQNARFEEKSKFVKEIINSILTPFKPPFQNGLEEYKKLIFINVHNSGDASAKDLYIDYPEKVLVMVIDDKKEQIKKPDALTRLSIPSIRQGGNYKVWAWAKNNKFKKSDIRIGNENQIAKIKYGELHFGTSSNIASFYENHETIIKTIFTIVMSLGSLTICFLLFHLRKKY</sequence>
<dbReference type="Proteomes" id="UP000007843">
    <property type="component" value="Chromosome"/>
</dbReference>
<organism evidence="2 3">
    <name type="scientific">Klebsiella michiganensis (strain ATCC 8724 / DSM 4798 / JCM 20051 / NBRC 3318 / NRRL B-199 / KCTC 1686 / BUCSAV 143 / CCM 1901)</name>
    <dbReference type="NCBI Taxonomy" id="1006551"/>
    <lineage>
        <taxon>Bacteria</taxon>
        <taxon>Pseudomonadati</taxon>
        <taxon>Pseudomonadota</taxon>
        <taxon>Gammaproteobacteria</taxon>
        <taxon>Enterobacterales</taxon>
        <taxon>Enterobacteriaceae</taxon>
        <taxon>Klebsiella/Raoultella group</taxon>
        <taxon>Klebsiella</taxon>
    </lineage>
</organism>
<evidence type="ECO:0000313" key="2">
    <source>
        <dbReference type="EMBL" id="AEX02965.1"/>
    </source>
</evidence>
<protein>
    <submittedName>
        <fullName evidence="2">Uncharacterized protein</fullName>
    </submittedName>
</protein>